<dbReference type="SUPFAM" id="SSF46894">
    <property type="entry name" value="C-terminal effector domain of the bipartite response regulators"/>
    <property type="match status" value="1"/>
</dbReference>
<accession>A0A846Z7V7</accession>
<dbReference type="PRINTS" id="PR00038">
    <property type="entry name" value="HTHLUXR"/>
</dbReference>
<dbReference type="InterPro" id="IPR016032">
    <property type="entry name" value="Sig_transdc_resp-reg_C-effctor"/>
</dbReference>
<sequence length="268" mass="28248">MRAVLTVGQATWGALTVFREAKRPYFSAAEVRFVSSLAGLIADGLRRGLLLDAARAGDADTGLLILDADDGVGMSNQAAQRWLDELGTGDRAGVELPLVIPAVARQARALCDTAATAARAPAEIRPARARARTRSGQWLIVRGSLMGDGPGSPVAVMLEAARPAEMAPLMADAYGFTGSERRVTELVAQGLSTRQIADRLHVSSYTVQDHLKSIFAKSGTGSRGDLIARLFFDHYAAPLTLGAAAHPRELQPPPVGVGDARTEAAARD</sequence>
<evidence type="ECO:0000256" key="3">
    <source>
        <dbReference type="ARBA" id="ARBA00023163"/>
    </source>
</evidence>
<reference evidence="6 7" key="1">
    <citation type="submission" date="2020-04" db="EMBL/GenBank/DDBJ databases">
        <title>MicrobeNet Type strains.</title>
        <authorList>
            <person name="Nicholson A.C."/>
        </authorList>
    </citation>
    <scope>NUCLEOTIDE SEQUENCE [LARGE SCALE GENOMIC DNA]</scope>
    <source>
        <strain evidence="6 7">ATCC BAA-277</strain>
    </source>
</reference>
<dbReference type="GO" id="GO:0003677">
    <property type="term" value="F:DNA binding"/>
    <property type="evidence" value="ECO:0007669"/>
    <property type="project" value="UniProtKB-KW"/>
</dbReference>
<dbReference type="InterPro" id="IPR000792">
    <property type="entry name" value="Tscrpt_reg_LuxR_C"/>
</dbReference>
<comment type="caution">
    <text evidence="6">The sequence shown here is derived from an EMBL/GenBank/DDBJ whole genome shotgun (WGS) entry which is preliminary data.</text>
</comment>
<keyword evidence="1" id="KW-0805">Transcription regulation</keyword>
<evidence type="ECO:0000313" key="6">
    <source>
        <dbReference type="EMBL" id="NKZ06685.1"/>
    </source>
</evidence>
<name>A0A846Z7V7_9ACTN</name>
<feature type="region of interest" description="Disordered" evidence="4">
    <location>
        <begin position="246"/>
        <end position="268"/>
    </location>
</feature>
<dbReference type="Gene3D" id="1.10.10.10">
    <property type="entry name" value="Winged helix-like DNA-binding domain superfamily/Winged helix DNA-binding domain"/>
    <property type="match status" value="1"/>
</dbReference>
<dbReference type="Pfam" id="PF00196">
    <property type="entry name" value="GerE"/>
    <property type="match status" value="1"/>
</dbReference>
<organism evidence="6 7">
    <name type="scientific">Actinomadura latina</name>
    <dbReference type="NCBI Taxonomy" id="163603"/>
    <lineage>
        <taxon>Bacteria</taxon>
        <taxon>Bacillati</taxon>
        <taxon>Actinomycetota</taxon>
        <taxon>Actinomycetes</taxon>
        <taxon>Streptosporangiales</taxon>
        <taxon>Thermomonosporaceae</taxon>
        <taxon>Actinomadura</taxon>
    </lineage>
</organism>
<evidence type="ECO:0000256" key="2">
    <source>
        <dbReference type="ARBA" id="ARBA00023125"/>
    </source>
</evidence>
<keyword evidence="3" id="KW-0804">Transcription</keyword>
<protein>
    <submittedName>
        <fullName evidence="6">Helix-turn-helix transcriptional regulator</fullName>
    </submittedName>
</protein>
<evidence type="ECO:0000259" key="5">
    <source>
        <dbReference type="PROSITE" id="PS00622"/>
    </source>
</evidence>
<evidence type="ECO:0000256" key="4">
    <source>
        <dbReference type="SAM" id="MobiDB-lite"/>
    </source>
</evidence>
<dbReference type="InterPro" id="IPR036388">
    <property type="entry name" value="WH-like_DNA-bd_sf"/>
</dbReference>
<dbReference type="SMART" id="SM00421">
    <property type="entry name" value="HTH_LUXR"/>
    <property type="match status" value="1"/>
</dbReference>
<dbReference type="Proteomes" id="UP000579250">
    <property type="component" value="Unassembled WGS sequence"/>
</dbReference>
<dbReference type="RefSeq" id="WP_067634998.1">
    <property type="nucleotide sequence ID" value="NZ_JAAXPI010000039.1"/>
</dbReference>
<dbReference type="PANTHER" id="PTHR44688:SF16">
    <property type="entry name" value="DNA-BINDING TRANSCRIPTIONAL ACTIVATOR DEVR_DOSR"/>
    <property type="match status" value="1"/>
</dbReference>
<dbReference type="AlphaFoldDB" id="A0A846Z7V7"/>
<keyword evidence="2" id="KW-0238">DNA-binding</keyword>
<dbReference type="PROSITE" id="PS00622">
    <property type="entry name" value="HTH_LUXR_1"/>
    <property type="match status" value="1"/>
</dbReference>
<proteinExistence type="predicted"/>
<feature type="domain" description="HTH luxR-type" evidence="5">
    <location>
        <begin position="190"/>
        <end position="217"/>
    </location>
</feature>
<keyword evidence="7" id="KW-1185">Reference proteome</keyword>
<evidence type="ECO:0000313" key="7">
    <source>
        <dbReference type="Proteomes" id="UP000579250"/>
    </source>
</evidence>
<dbReference type="PANTHER" id="PTHR44688">
    <property type="entry name" value="DNA-BINDING TRANSCRIPTIONAL ACTIVATOR DEVR_DOSR"/>
    <property type="match status" value="1"/>
</dbReference>
<gene>
    <name evidence="6" type="ORF">HGB48_23515</name>
</gene>
<evidence type="ECO:0000256" key="1">
    <source>
        <dbReference type="ARBA" id="ARBA00023015"/>
    </source>
</evidence>
<dbReference type="CDD" id="cd06170">
    <property type="entry name" value="LuxR_C_like"/>
    <property type="match status" value="1"/>
</dbReference>
<dbReference type="GO" id="GO:0006355">
    <property type="term" value="P:regulation of DNA-templated transcription"/>
    <property type="evidence" value="ECO:0007669"/>
    <property type="project" value="InterPro"/>
</dbReference>
<dbReference type="EMBL" id="JAAXPI010000039">
    <property type="protein sequence ID" value="NKZ06685.1"/>
    <property type="molecule type" value="Genomic_DNA"/>
</dbReference>